<gene>
    <name evidence="4" type="ORF">PPRIM_AZ9-3.1.T1040164</name>
</gene>
<feature type="signal peptide" evidence="2">
    <location>
        <begin position="1"/>
        <end position="15"/>
    </location>
</feature>
<feature type="domain" description="EGF-like" evidence="3">
    <location>
        <begin position="361"/>
        <end position="402"/>
    </location>
</feature>
<feature type="transmembrane region" description="Helical" evidence="1">
    <location>
        <begin position="1087"/>
        <end position="1110"/>
    </location>
</feature>
<dbReference type="EMBL" id="CAJJDM010000107">
    <property type="protein sequence ID" value="CAD8097671.1"/>
    <property type="molecule type" value="Genomic_DNA"/>
</dbReference>
<dbReference type="SMART" id="SM00181">
    <property type="entry name" value="EGF"/>
    <property type="match status" value="5"/>
</dbReference>
<dbReference type="AlphaFoldDB" id="A0A8S1P3Y7"/>
<feature type="domain" description="EGF-like" evidence="3">
    <location>
        <begin position="567"/>
        <end position="597"/>
    </location>
</feature>
<accession>A0A8S1P3Y7</accession>
<dbReference type="InterPro" id="IPR006212">
    <property type="entry name" value="Furin_repeat"/>
</dbReference>
<evidence type="ECO:0000256" key="2">
    <source>
        <dbReference type="SAM" id="SignalP"/>
    </source>
</evidence>
<keyword evidence="5" id="KW-1185">Reference proteome</keyword>
<feature type="transmembrane region" description="Helical" evidence="1">
    <location>
        <begin position="1026"/>
        <end position="1048"/>
    </location>
</feature>
<dbReference type="InterPro" id="IPR053215">
    <property type="entry name" value="TKL_Ser/Thr_kinase"/>
</dbReference>
<evidence type="ECO:0000256" key="1">
    <source>
        <dbReference type="SAM" id="Phobius"/>
    </source>
</evidence>
<proteinExistence type="predicted"/>
<comment type="caution">
    <text evidence="4">The sequence shown here is derived from an EMBL/GenBank/DDBJ whole genome shotgun (WGS) entry which is preliminary data.</text>
</comment>
<evidence type="ECO:0000313" key="4">
    <source>
        <dbReference type="EMBL" id="CAD8097671.1"/>
    </source>
</evidence>
<evidence type="ECO:0000313" key="5">
    <source>
        <dbReference type="Proteomes" id="UP000688137"/>
    </source>
</evidence>
<dbReference type="OMA" id="CSAKYAS"/>
<dbReference type="SMART" id="SM00261">
    <property type="entry name" value="FU"/>
    <property type="match status" value="2"/>
</dbReference>
<dbReference type="InterPro" id="IPR000742">
    <property type="entry name" value="EGF"/>
</dbReference>
<organism evidence="4 5">
    <name type="scientific">Paramecium primaurelia</name>
    <dbReference type="NCBI Taxonomy" id="5886"/>
    <lineage>
        <taxon>Eukaryota</taxon>
        <taxon>Sar</taxon>
        <taxon>Alveolata</taxon>
        <taxon>Ciliophora</taxon>
        <taxon>Intramacronucleata</taxon>
        <taxon>Oligohymenophorea</taxon>
        <taxon>Peniculida</taxon>
        <taxon>Parameciidae</taxon>
        <taxon>Paramecium</taxon>
    </lineage>
</organism>
<keyword evidence="2" id="KW-0732">Signal</keyword>
<dbReference type="PANTHER" id="PTHR45756">
    <property type="entry name" value="PALMITOYLTRANSFERASE"/>
    <property type="match status" value="1"/>
</dbReference>
<evidence type="ECO:0000259" key="3">
    <source>
        <dbReference type="SMART" id="SM00181"/>
    </source>
</evidence>
<feature type="transmembrane region" description="Helical" evidence="1">
    <location>
        <begin position="910"/>
        <end position="932"/>
    </location>
</feature>
<reference evidence="4" key="1">
    <citation type="submission" date="2021-01" db="EMBL/GenBank/DDBJ databases">
        <authorList>
            <consortium name="Genoscope - CEA"/>
            <person name="William W."/>
        </authorList>
    </citation>
    <scope>NUCLEOTIDE SEQUENCE</scope>
</reference>
<feature type="domain" description="EGF-like" evidence="3">
    <location>
        <begin position="403"/>
        <end position="448"/>
    </location>
</feature>
<protein>
    <recommendedName>
        <fullName evidence="3">EGF-like domain-containing protein</fullName>
    </recommendedName>
</protein>
<dbReference type="PANTHER" id="PTHR45756:SF1">
    <property type="entry name" value="PROTEIN KINASE DOMAIN CONTAINING PROTEIN"/>
    <property type="match status" value="1"/>
</dbReference>
<keyword evidence="1" id="KW-0472">Membrane</keyword>
<feature type="domain" description="EGF-like" evidence="3">
    <location>
        <begin position="449"/>
        <end position="492"/>
    </location>
</feature>
<name>A0A8S1P3Y7_PARPR</name>
<sequence length="1137" mass="129460">MFITWLFILIQITNTENSYCQCDNGIENGLYCFQTIQNCLDCGNYVVNEKDICTSVTSCDQSIQQQKDCKTCFDNYLLSNGKCWQKILYCAIQLDSICQKCQDKYLLKNQDDKIQICINSNEILNCKYYQQNGKCNKCDNNYHVSINATLCYQDIKYCEIHQDDKCQNCITGYSKHTNSTFCFPDILNCQIGSTFYIDETQKTYCNKCNDGYQSTENKLCSLDDKNCLLFNQDLTICLKCINDYILIGKKCENCPIKYCSTCGDSQIFKKICSQCQTGYVKGSNALSCIGQCESQTSTMTNCVTCSNQTCTKCSDGYFINPQGKCTSCSAKYASCELCIINKCTSCSNNYYYDNSKQYCYLCSTFNTGCQTCLNTLSTGTTNNIICQKCEPGYILTSTQQCMKCGQLFENCDTCINLGNSFQCNTCLPGYLKLTDTTQGSVNPIFYCLDCSGSIINLLNCYKCELQSDTTTINQYNCKLCKDGYYLEEQNCLQCPPTCTQCTALNTCTKCQTSLILYNGQCTSETTGFQLTSSTNSNDALAYGNILISKSSLGPFPFIGTLNSKGFFCQSDKQCNMYGRCLLISCKCIQNIAGSRCQFTITSDFIKLQTELLTYLNTQTIFDPNFVEIIQLISDTTYAVTESNIKSFQQALDKQIALHFDLKYFTAIGAISKNLFQQENIAAQKLANLDNSLFNAILKQSESIMISEIQNTAGPFHKQIIGKFDLFSDDSYSSFKYNFVKSYGTCDNDKKLLNPQIYFTEENLAEIKILQSDAQTPLIFNQMHLYYQNHRSSGQTINSTISRIQLIKSGKILPVSGMNMVIVVPKSDQYYADLNENNVCVQWNEDKQIWENTKATLLKCKYYTVCQVNNLGDFGTYVQIIRNVTTNSSSLSSIFEIPQGFKFVKTVQNCAFAISMTLIGLFLSFLTLLCILYKRPIKKKKSKKYSDIYETVQTGNTLVQNPINQIKIRKKSRNFWSVYPINAIFTASSLEFSLQKLSLYIIQIQMYVTFTSVYLSSLPFKFGMLTAYYLLVIIQTWICNYLYGGLALAFRKKRKGKVLGFYWILWIILFFGNMIIGIWQMYGLEFKFDMYLLVGVLIEFILDSIFCDLFLTYLYQSLFIDEVVGIFKIIKFKGYYEQ</sequence>
<dbReference type="Proteomes" id="UP000688137">
    <property type="component" value="Unassembled WGS sequence"/>
</dbReference>
<feature type="chain" id="PRO_5035745803" description="EGF-like domain-containing protein" evidence="2">
    <location>
        <begin position="16"/>
        <end position="1137"/>
    </location>
</feature>
<keyword evidence="1" id="KW-1133">Transmembrane helix</keyword>
<keyword evidence="1" id="KW-0812">Transmembrane</keyword>
<feature type="domain" description="EGF-like" evidence="3">
    <location>
        <begin position="181"/>
        <end position="221"/>
    </location>
</feature>
<feature type="transmembrane region" description="Helical" evidence="1">
    <location>
        <begin position="1060"/>
        <end position="1081"/>
    </location>
</feature>